<evidence type="ECO:0000313" key="1">
    <source>
        <dbReference type="Proteomes" id="UP001652625"/>
    </source>
</evidence>
<organism evidence="1 2">
    <name type="scientific">Hydra vulgaris</name>
    <name type="common">Hydra</name>
    <name type="synonym">Hydra attenuata</name>
    <dbReference type="NCBI Taxonomy" id="6087"/>
    <lineage>
        <taxon>Eukaryota</taxon>
        <taxon>Metazoa</taxon>
        <taxon>Cnidaria</taxon>
        <taxon>Hydrozoa</taxon>
        <taxon>Hydroidolina</taxon>
        <taxon>Anthoathecata</taxon>
        <taxon>Aplanulata</taxon>
        <taxon>Hydridae</taxon>
        <taxon>Hydra</taxon>
    </lineage>
</organism>
<dbReference type="Proteomes" id="UP001652625">
    <property type="component" value="Chromosome 07"/>
</dbReference>
<dbReference type="PANTHER" id="PTHR16071:SF2">
    <property type="entry name" value="FIGNL1-INTERACTING REGULATOR OF RECOMBINATION AND MITOSIS"/>
    <property type="match status" value="1"/>
</dbReference>
<keyword evidence="1" id="KW-1185">Reference proteome</keyword>
<dbReference type="RefSeq" id="XP_065657203.1">
    <property type="nucleotide sequence ID" value="XM_065801131.1"/>
</dbReference>
<name>A0ABM4C6I0_HYDVU</name>
<proteinExistence type="predicted"/>
<dbReference type="Pfam" id="PF14868">
    <property type="entry name" value="DUF4487"/>
    <property type="match status" value="1"/>
</dbReference>
<evidence type="ECO:0000313" key="2">
    <source>
        <dbReference type="RefSeq" id="XP_065657203.1"/>
    </source>
</evidence>
<accession>A0ABM4C6I0</accession>
<gene>
    <name evidence="2" type="primary">LOC101241271</name>
</gene>
<dbReference type="PANTHER" id="PTHR16071">
    <property type="entry name" value="CHROMOSOME 1 OPEN READING FRAME 112"/>
    <property type="match status" value="1"/>
</dbReference>
<dbReference type="GeneID" id="101241271"/>
<protein>
    <submittedName>
        <fullName evidence="2">Uncharacterized protein LOC101241271 isoform X2</fullName>
    </submittedName>
</protein>
<reference evidence="2" key="1">
    <citation type="submission" date="2025-08" db="UniProtKB">
        <authorList>
            <consortium name="RefSeq"/>
        </authorList>
    </citation>
    <scope>IDENTIFICATION</scope>
</reference>
<dbReference type="InterPro" id="IPR027902">
    <property type="entry name" value="DUF4487"/>
</dbReference>
<sequence length="764" mass="88284">MECKKDNHITKLQNIIKMLSVIDGVPKKIENLQLFEDCNEQVNKLLLEDDTSQFDCKSSDSEVVCVSLKALPIVFLFCKDASIQLEENMIKQRIVALFKNSYQSLKLAISIVERWSFQFQDAHSVLANVLHSIFDSIKVLLYLDAMAAASICKSFKRLYINQKNLVFKHVNDFEWLINICDIVECIFQKIFQDVVQHNVKFYKFVIGLALHITLDFKDVSDDAIKKIYSFSCSVQRLLMKYTTQDLNPLLEATLKTCIKELLSFKNASPHFIKVLVSENNGLEHLILLSRFHSDLNETFQGDIPLHWFPSENRDSLIGLFFNLLQHFSPFIYEDNKILLPSSFGIVNVYEYLLVNLCSYITNLPACSIQNITDIIVSSLFISNITFIFAADLLSFIARWSSEDLCFQYVNMLGITLLKLGSMGLENTSEYNNMTLLFQRLFLFLSEEQLNIKLFLKNHPFSQSIYLWVYIPIDKMKYDAEDINMIADMAISVIHLNSEEQDGSERNVIGAIRVLCNISKYFLKFLSTNNQITIVKEVVQFWSCFNDLDEDIEMSESVVIAMLCLASCVFHLFQPEQMLLVLSTVKDILLHCDDQLFHLQVTYFLSDLKNTQFHETNQIECLSIVASLFNYLLDLKDWMVTFFAMSALRDYAEVTIYSHKLSTFLPLTKKTDFTNFLQKKSKTHWSVLQQNSYEILQDNHGNKNQEIDSNVEQSIRECLDNISFNIEVLRNHSSTISLPSNYQVEIEKMVNLLSSTIVNRISNTL</sequence>